<evidence type="ECO:0000313" key="3">
    <source>
        <dbReference type="Proteomes" id="UP000236724"/>
    </source>
</evidence>
<feature type="chain" id="PRO_5014919164" description="Copper chaperone PCu(A)C" evidence="1">
    <location>
        <begin position="27"/>
        <end position="156"/>
    </location>
</feature>
<dbReference type="Gene3D" id="2.60.40.1890">
    <property type="entry name" value="PCu(A)C copper chaperone"/>
    <property type="match status" value="1"/>
</dbReference>
<dbReference type="EMBL" id="FMSV02000512">
    <property type="protein sequence ID" value="SEH06997.1"/>
    <property type="molecule type" value="Genomic_DNA"/>
</dbReference>
<sequence length="156" mass="17624">MFLITKTHFMLFAGVLLSLLTAPVFARDKDNMDTFTDVIAHDAWIREAPPSIRVLAGYLKLENKTGYDIRLLRANSPDFMHVEIHQMAIEGGVARMTELRELMIPPYQTISLLPGGLHLMMMGSKKALKQGDKVKVTLYFSHGAPLFLDMEVKKSF</sequence>
<accession>A0A1H6FA75</accession>
<dbReference type="PANTHER" id="PTHR36302">
    <property type="entry name" value="BLR7088 PROTEIN"/>
    <property type="match status" value="1"/>
</dbReference>
<protein>
    <recommendedName>
        <fullName evidence="4">Copper chaperone PCu(A)C</fullName>
    </recommendedName>
</protein>
<evidence type="ECO:0000256" key="1">
    <source>
        <dbReference type="SAM" id="SignalP"/>
    </source>
</evidence>
<reference evidence="2 3" key="1">
    <citation type="submission" date="2016-10" db="EMBL/GenBank/DDBJ databases">
        <authorList>
            <person name="de Groot N.N."/>
        </authorList>
    </citation>
    <scope>NUCLEOTIDE SEQUENCE [LARGE SCALE GENOMIC DNA]</scope>
    <source>
        <strain evidence="2">MBHS1</strain>
    </source>
</reference>
<dbReference type="InterPro" id="IPR007410">
    <property type="entry name" value="LpqE-like"/>
</dbReference>
<dbReference type="SUPFAM" id="SSF110087">
    <property type="entry name" value="DR1885-like metal-binding protein"/>
    <property type="match status" value="1"/>
</dbReference>
<keyword evidence="3" id="KW-1185">Reference proteome</keyword>
<dbReference type="RefSeq" id="WP_177428500.1">
    <property type="nucleotide sequence ID" value="NZ_FMSV02000512.1"/>
</dbReference>
<name>A0A1H6FA75_9GAMM</name>
<feature type="signal peptide" evidence="1">
    <location>
        <begin position="1"/>
        <end position="26"/>
    </location>
</feature>
<organism evidence="2 3">
    <name type="scientific">Candidatus Venteria ishoeyi</name>
    <dbReference type="NCBI Taxonomy" id="1899563"/>
    <lineage>
        <taxon>Bacteria</taxon>
        <taxon>Pseudomonadati</taxon>
        <taxon>Pseudomonadota</taxon>
        <taxon>Gammaproteobacteria</taxon>
        <taxon>Thiotrichales</taxon>
        <taxon>Thiotrichaceae</taxon>
        <taxon>Venteria</taxon>
    </lineage>
</organism>
<evidence type="ECO:0008006" key="4">
    <source>
        <dbReference type="Google" id="ProtNLM"/>
    </source>
</evidence>
<dbReference type="Proteomes" id="UP000236724">
    <property type="component" value="Unassembled WGS sequence"/>
</dbReference>
<dbReference type="InterPro" id="IPR036182">
    <property type="entry name" value="PCuAC_sf"/>
</dbReference>
<dbReference type="AlphaFoldDB" id="A0A1H6FA75"/>
<proteinExistence type="predicted"/>
<keyword evidence="1" id="KW-0732">Signal</keyword>
<gene>
    <name evidence="2" type="ORF">MBHS_02863</name>
</gene>
<dbReference type="InterPro" id="IPR058248">
    <property type="entry name" value="Lxx211020-like"/>
</dbReference>
<dbReference type="PANTHER" id="PTHR36302:SF1">
    <property type="entry name" value="COPPER CHAPERONE PCU(A)C"/>
    <property type="match status" value="1"/>
</dbReference>
<dbReference type="Pfam" id="PF04314">
    <property type="entry name" value="PCuAC"/>
    <property type="match status" value="1"/>
</dbReference>
<evidence type="ECO:0000313" key="2">
    <source>
        <dbReference type="EMBL" id="SEH06997.1"/>
    </source>
</evidence>